<sequence length="283" mass="29800">MVSISVPCPKISLVARAGSTSGQQQHQKQMVSFPNSSNPNPSSLSLSSAFSGFQCSNNKQSPVWKVHAKVNEVTAEKPLNSAPAVDPKPQVASSEGKVESPETKIPDASAISAFMKQVSDLVKLVDSRDIVELQMKQSDCELTIRKKEALQQPAPVVNMPPAMPHMMYPTPSPAAPAAAPAPTPATPAASAPAPALPPPAKPASSHPPLKCPMAGTFYRCPAPGEPPFVKVGDKVQKGQIVCIIEAMKLMNEIEADQSGTVTEILVEDGKSVSVDMPLFVIVP</sequence>
<dbReference type="EMBL" id="CM051404">
    <property type="protein sequence ID" value="KAJ4707342.1"/>
    <property type="molecule type" value="Genomic_DNA"/>
</dbReference>
<gene>
    <name evidence="1" type="ORF">OWV82_020877</name>
</gene>
<reference evidence="1 2" key="1">
    <citation type="journal article" date="2023" name="Science">
        <title>Complex scaffold remodeling in plant triterpene biosynthesis.</title>
        <authorList>
            <person name="De La Pena R."/>
            <person name="Hodgson H."/>
            <person name="Liu J.C."/>
            <person name="Stephenson M.J."/>
            <person name="Martin A.C."/>
            <person name="Owen C."/>
            <person name="Harkess A."/>
            <person name="Leebens-Mack J."/>
            <person name="Jimenez L.E."/>
            <person name="Osbourn A."/>
            <person name="Sattely E.S."/>
        </authorList>
    </citation>
    <scope>NUCLEOTIDE SEQUENCE [LARGE SCALE GENOMIC DNA]</scope>
    <source>
        <strain evidence="2">cv. JPN11</strain>
        <tissue evidence="1">Leaf</tissue>
    </source>
</reference>
<proteinExistence type="predicted"/>
<name>A0ACC1X7N6_MELAZ</name>
<evidence type="ECO:0000313" key="2">
    <source>
        <dbReference type="Proteomes" id="UP001164539"/>
    </source>
</evidence>
<dbReference type="Proteomes" id="UP001164539">
    <property type="component" value="Chromosome 11"/>
</dbReference>
<accession>A0ACC1X7N6</accession>
<comment type="caution">
    <text evidence="1">The sequence shown here is derived from an EMBL/GenBank/DDBJ whole genome shotgun (WGS) entry which is preliminary data.</text>
</comment>
<keyword evidence="2" id="KW-1185">Reference proteome</keyword>
<organism evidence="1 2">
    <name type="scientific">Melia azedarach</name>
    <name type="common">Chinaberry tree</name>
    <dbReference type="NCBI Taxonomy" id="155640"/>
    <lineage>
        <taxon>Eukaryota</taxon>
        <taxon>Viridiplantae</taxon>
        <taxon>Streptophyta</taxon>
        <taxon>Embryophyta</taxon>
        <taxon>Tracheophyta</taxon>
        <taxon>Spermatophyta</taxon>
        <taxon>Magnoliopsida</taxon>
        <taxon>eudicotyledons</taxon>
        <taxon>Gunneridae</taxon>
        <taxon>Pentapetalae</taxon>
        <taxon>rosids</taxon>
        <taxon>malvids</taxon>
        <taxon>Sapindales</taxon>
        <taxon>Meliaceae</taxon>
        <taxon>Melia</taxon>
    </lineage>
</organism>
<protein>
    <submittedName>
        <fullName evidence="1">Biotin carboxyl carrier protein of acetyl-CoA carboxylase</fullName>
    </submittedName>
</protein>
<evidence type="ECO:0000313" key="1">
    <source>
        <dbReference type="EMBL" id="KAJ4707342.1"/>
    </source>
</evidence>